<dbReference type="Proteomes" id="UP000828048">
    <property type="component" value="Chromosome 2"/>
</dbReference>
<name>A0ACB7X4I0_9ERIC</name>
<evidence type="ECO:0000313" key="2">
    <source>
        <dbReference type="Proteomes" id="UP000828048"/>
    </source>
</evidence>
<dbReference type="EMBL" id="CM037152">
    <property type="protein sequence ID" value="KAH7835688.1"/>
    <property type="molecule type" value="Genomic_DNA"/>
</dbReference>
<reference evidence="1 2" key="1">
    <citation type="journal article" date="2021" name="Hortic Res">
        <title>High-quality reference genome and annotation aids understanding of berry development for evergreen blueberry (Vaccinium darrowii).</title>
        <authorList>
            <person name="Yu J."/>
            <person name="Hulse-Kemp A.M."/>
            <person name="Babiker E."/>
            <person name="Staton M."/>
        </authorList>
    </citation>
    <scope>NUCLEOTIDE SEQUENCE [LARGE SCALE GENOMIC DNA]</scope>
    <source>
        <strain evidence="2">cv. NJ 8807/NJ 8810</strain>
        <tissue evidence="1">Young leaf</tissue>
    </source>
</reference>
<comment type="caution">
    <text evidence="1">The sequence shown here is derived from an EMBL/GenBank/DDBJ whole genome shotgun (WGS) entry which is preliminary data.</text>
</comment>
<evidence type="ECO:0000313" key="1">
    <source>
        <dbReference type="EMBL" id="KAH7835688.1"/>
    </source>
</evidence>
<sequence>MGIDGVRVGCFIKPSREEDFAKVIAQLRTVTRLPVHPASPVLLAKNGPLGALNSGAWLNRAAASSYPGVQVDNLEEPNLAQRLVEAKLTPPSIVKPQIACGVDDAHRMAIVFRYEDYSSLSVPLPAVVQIQENTGDHVIVDVNYLPSFKEVPDNVAVPAFREAIKRRVEPRAFGDGGEDGFEAKEVKPIIAFVAKKQLGRRERALEPWFCVGEKASSSEEDWVSSGLREKRLRCDDELKYEAINAKCQEVAEQDGSCIIAETCPRRSRYQERGYMRPQEGSCYSSWPE</sequence>
<proteinExistence type="predicted"/>
<keyword evidence="2" id="KW-1185">Reference proteome</keyword>
<accession>A0ACB7X4I0</accession>
<organism evidence="1 2">
    <name type="scientific">Vaccinium darrowii</name>
    <dbReference type="NCBI Taxonomy" id="229202"/>
    <lineage>
        <taxon>Eukaryota</taxon>
        <taxon>Viridiplantae</taxon>
        <taxon>Streptophyta</taxon>
        <taxon>Embryophyta</taxon>
        <taxon>Tracheophyta</taxon>
        <taxon>Spermatophyta</taxon>
        <taxon>Magnoliopsida</taxon>
        <taxon>eudicotyledons</taxon>
        <taxon>Gunneridae</taxon>
        <taxon>Pentapetalae</taxon>
        <taxon>asterids</taxon>
        <taxon>Ericales</taxon>
        <taxon>Ericaceae</taxon>
        <taxon>Vaccinioideae</taxon>
        <taxon>Vaccinieae</taxon>
        <taxon>Vaccinium</taxon>
    </lineage>
</organism>
<gene>
    <name evidence="1" type="ORF">Vadar_028794</name>
</gene>
<protein>
    <submittedName>
        <fullName evidence="1">Uncharacterized protein</fullName>
    </submittedName>
</protein>